<organism evidence="1 2">
    <name type="scientific">Puccinia graminis f. sp. tritici</name>
    <dbReference type="NCBI Taxonomy" id="56615"/>
    <lineage>
        <taxon>Eukaryota</taxon>
        <taxon>Fungi</taxon>
        <taxon>Dikarya</taxon>
        <taxon>Basidiomycota</taxon>
        <taxon>Pucciniomycotina</taxon>
        <taxon>Pucciniomycetes</taxon>
        <taxon>Pucciniales</taxon>
        <taxon>Pucciniaceae</taxon>
        <taxon>Puccinia</taxon>
    </lineage>
</organism>
<dbReference type="GO" id="GO:0003746">
    <property type="term" value="F:translation elongation factor activity"/>
    <property type="evidence" value="ECO:0007669"/>
    <property type="project" value="UniProtKB-KW"/>
</dbReference>
<dbReference type="SUPFAM" id="SSF48371">
    <property type="entry name" value="ARM repeat"/>
    <property type="match status" value="1"/>
</dbReference>
<proteinExistence type="predicted"/>
<evidence type="ECO:0000313" key="2">
    <source>
        <dbReference type="Proteomes" id="UP000325313"/>
    </source>
</evidence>
<gene>
    <name evidence="1" type="primary">TEF3_1</name>
    <name evidence="1" type="ORF">PGTUg99_002152</name>
</gene>
<dbReference type="Gene3D" id="1.25.10.10">
    <property type="entry name" value="Leucine-rich Repeat Variant"/>
    <property type="match status" value="1"/>
</dbReference>
<dbReference type="InterPro" id="IPR016024">
    <property type="entry name" value="ARM-type_fold"/>
</dbReference>
<reference evidence="1 2" key="1">
    <citation type="submission" date="2019-05" db="EMBL/GenBank/DDBJ databases">
        <title>Emergence of the Ug99 lineage of the wheat stem rust pathogen through somatic hybridization.</title>
        <authorList>
            <person name="Li F."/>
            <person name="Upadhyaya N.M."/>
            <person name="Sperschneider J."/>
            <person name="Matny O."/>
            <person name="Nguyen-Phuc H."/>
            <person name="Mago R."/>
            <person name="Raley C."/>
            <person name="Miller M.E."/>
            <person name="Silverstein K.A.T."/>
            <person name="Henningsen E."/>
            <person name="Hirsch C.D."/>
            <person name="Visser B."/>
            <person name="Pretorius Z.A."/>
            <person name="Steffenson B.J."/>
            <person name="Schwessinger B."/>
            <person name="Dodds P.N."/>
            <person name="Figueroa M."/>
        </authorList>
    </citation>
    <scope>NUCLEOTIDE SEQUENCE [LARGE SCALE GENOMIC DNA]</scope>
    <source>
        <strain evidence="1 2">Ug99</strain>
    </source>
</reference>
<keyword evidence="1" id="KW-0648">Protein biosynthesis</keyword>
<protein>
    <submittedName>
        <fullName evidence="1">Translational elongation factor EF-1 alpha</fullName>
    </submittedName>
</protein>
<dbReference type="AlphaFoldDB" id="A0A5B0S386"/>
<accession>A0A5B0S386</accession>
<dbReference type="Pfam" id="PF24987">
    <property type="entry name" value="HEAT_EF3_N"/>
    <property type="match status" value="1"/>
</dbReference>
<name>A0A5B0S386_PUCGR</name>
<dbReference type="EMBL" id="VDEP01000081">
    <property type="protein sequence ID" value="KAA1132377.1"/>
    <property type="molecule type" value="Genomic_DNA"/>
</dbReference>
<keyword evidence="1" id="KW-0251">Elongation factor</keyword>
<comment type="caution">
    <text evidence="1">The sequence shown here is derived from an EMBL/GenBank/DDBJ whole genome shotgun (WGS) entry which is preliminary data.</text>
</comment>
<dbReference type="Proteomes" id="UP000325313">
    <property type="component" value="Unassembled WGS sequence"/>
</dbReference>
<evidence type="ECO:0000313" key="1">
    <source>
        <dbReference type="EMBL" id="KAA1132377.1"/>
    </source>
</evidence>
<sequence>MRWYLGGVEGKARPHNPKVTIGWKLSPAPAQGRGVPTPIGHPLMLVEAKIDINVLLTNTEKAARDAVVTELVNFIKSKGPQAFVRLGLAEVNKQQNHHQLPQHQNTRVRTSYPPKKQINLIYISTIRFRAIQLSPQTSSKYLYSAIGTLHSESVDLFVLARGHHQVLNELVEAFGDKLPAVSEAALSALNSLVKIMTPWTRHLILRVLLNRIATASKWQVETGALSVLDVLVVSAADQIANAMPKFVPVLATAIWDTKGDVKKAARSSSTKSCPVSLLMFIWPLELNKNIFQRAHAPGLDHIAGLQQRHLKVYSSAHQRVD</sequence>
<dbReference type="InterPro" id="IPR011989">
    <property type="entry name" value="ARM-like"/>
</dbReference>